<dbReference type="PANTHER" id="PTHR40068">
    <property type="entry name" value="TRANSCRIPTION REPRESSOR NIAR-RELATED"/>
    <property type="match status" value="1"/>
</dbReference>
<dbReference type="GeneID" id="90543097"/>
<dbReference type="InterPro" id="IPR026043">
    <property type="entry name" value="NadR"/>
</dbReference>
<feature type="binding site" evidence="1">
    <location>
        <position position="145"/>
    </location>
    <ligand>
        <name>Ni(2+)</name>
        <dbReference type="ChEBI" id="CHEBI:49786"/>
    </ligand>
</feature>
<dbReference type="Proteomes" id="UP000182135">
    <property type="component" value="Unassembled WGS sequence"/>
</dbReference>
<keyword evidence="1" id="KW-0533">Nickel</keyword>
<dbReference type="eggNOG" id="COG1827">
    <property type="taxonomic scope" value="Bacteria"/>
</dbReference>
<dbReference type="PANTHER" id="PTHR40068:SF1">
    <property type="entry name" value="TRANSCRIPTION REPRESSOR NIAR-RELATED"/>
    <property type="match status" value="1"/>
</dbReference>
<feature type="domain" description="Helix-turn-helix type 11" evidence="3">
    <location>
        <begin position="6"/>
        <end position="59"/>
    </location>
</feature>
<proteinExistence type="predicted"/>
<dbReference type="EMBL" id="FOOE01000032">
    <property type="protein sequence ID" value="SFG19056.1"/>
    <property type="molecule type" value="Genomic_DNA"/>
</dbReference>
<accession>A0A1I2PZL7</accession>
<dbReference type="InterPro" id="IPR036390">
    <property type="entry name" value="WH_DNA-bd_sf"/>
</dbReference>
<evidence type="ECO:0000259" key="3">
    <source>
        <dbReference type="Pfam" id="PF08279"/>
    </source>
</evidence>
<dbReference type="Pfam" id="PF02829">
    <property type="entry name" value="3H"/>
    <property type="match status" value="1"/>
</dbReference>
<dbReference type="Gene3D" id="3.30.1340.20">
    <property type="entry name" value="3H domain"/>
    <property type="match status" value="1"/>
</dbReference>
<evidence type="ECO:0000259" key="2">
    <source>
        <dbReference type="Pfam" id="PF02829"/>
    </source>
</evidence>
<feature type="binding site" evidence="1">
    <location>
        <position position="76"/>
    </location>
    <ligand>
        <name>Ni(2+)</name>
        <dbReference type="ChEBI" id="CHEBI:49786"/>
    </ligand>
</feature>
<dbReference type="SUPFAM" id="SSF46785">
    <property type="entry name" value="Winged helix' DNA-binding domain"/>
    <property type="match status" value="1"/>
</dbReference>
<dbReference type="RefSeq" id="WP_074846545.1">
    <property type="nucleotide sequence ID" value="NZ_BAAACD010000004.1"/>
</dbReference>
<keyword evidence="5" id="KW-1185">Reference proteome</keyword>
<gene>
    <name evidence="4" type="ORF">SAMN04487885_13225</name>
</gene>
<evidence type="ECO:0000256" key="1">
    <source>
        <dbReference type="PIRSR" id="PIRSR037847-1"/>
    </source>
</evidence>
<keyword evidence="1" id="KW-0479">Metal-binding</keyword>
<dbReference type="GO" id="GO:0046872">
    <property type="term" value="F:metal ion binding"/>
    <property type="evidence" value="ECO:0007669"/>
    <property type="project" value="UniProtKB-KW"/>
</dbReference>
<protein>
    <recommendedName>
        <fullName evidence="6">Transcription repressor NadR</fullName>
    </recommendedName>
</protein>
<feature type="binding site" evidence="1">
    <location>
        <position position="84"/>
    </location>
    <ligand>
        <name>Ni(2+)</name>
        <dbReference type="ChEBI" id="CHEBI:49786"/>
    </ligand>
</feature>
<dbReference type="InterPro" id="IPR013196">
    <property type="entry name" value="HTH_11"/>
</dbReference>
<evidence type="ECO:0000313" key="5">
    <source>
        <dbReference type="Proteomes" id="UP000182135"/>
    </source>
</evidence>
<organism evidence="4 5">
    <name type="scientific">Clostridium cadaveris</name>
    <dbReference type="NCBI Taxonomy" id="1529"/>
    <lineage>
        <taxon>Bacteria</taxon>
        <taxon>Bacillati</taxon>
        <taxon>Bacillota</taxon>
        <taxon>Clostridia</taxon>
        <taxon>Eubacteriales</taxon>
        <taxon>Clostridiaceae</taxon>
        <taxon>Clostridium</taxon>
    </lineage>
</organism>
<feature type="domain" description="3H" evidence="2">
    <location>
        <begin position="73"/>
        <end position="168"/>
    </location>
</feature>
<evidence type="ECO:0000313" key="4">
    <source>
        <dbReference type="EMBL" id="SFG19056.1"/>
    </source>
</evidence>
<dbReference type="STRING" id="1529.SAMN04487885_13225"/>
<name>A0A1I2PZL7_9CLOT</name>
<sequence>MTSKDRRLQIERLLISSKEPLKGNLLAERFNVTRQVIVKDIAILRATGTKIIATPDGYIIYDNCDNKVRSILAINHRREEMIDELSIVIKYGGIIEDVIVEHPVYGEIKAMLMIKNSADLESFLKRFDENKAQPLSSLTEGVHLHTIVADNNENMEKIISELGSKNFLIT</sequence>
<dbReference type="SUPFAM" id="SSF75500">
    <property type="entry name" value="Putative transcriptional regulator TM1602, C-terminal domain"/>
    <property type="match status" value="1"/>
</dbReference>
<dbReference type="InterPro" id="IPR004173">
    <property type="entry name" value="3H_domain"/>
</dbReference>
<dbReference type="InterPro" id="IPR035922">
    <property type="entry name" value="3H_dom_sf"/>
</dbReference>
<reference evidence="4 5" key="1">
    <citation type="submission" date="2016-10" db="EMBL/GenBank/DDBJ databases">
        <authorList>
            <person name="de Groot N.N."/>
        </authorList>
    </citation>
    <scope>NUCLEOTIDE SEQUENCE [LARGE SCALE GENOMIC DNA]</scope>
    <source>
        <strain evidence="4 5">NLAE-zl-G419</strain>
    </source>
</reference>
<dbReference type="OrthoDB" id="9792661at2"/>
<evidence type="ECO:0008006" key="6">
    <source>
        <dbReference type="Google" id="ProtNLM"/>
    </source>
</evidence>
<dbReference type="PIRSF" id="PIRSF037847">
    <property type="entry name" value="NiaR"/>
    <property type="match status" value="1"/>
</dbReference>
<feature type="binding site" evidence="1">
    <location>
        <position position="143"/>
    </location>
    <ligand>
        <name>Ni(2+)</name>
        <dbReference type="ChEBI" id="CHEBI:49786"/>
    </ligand>
</feature>
<dbReference type="AlphaFoldDB" id="A0A1I2PZL7"/>
<dbReference type="Pfam" id="PF08279">
    <property type="entry name" value="HTH_11"/>
    <property type="match status" value="1"/>
</dbReference>
<dbReference type="InterPro" id="IPR036388">
    <property type="entry name" value="WH-like_DNA-bd_sf"/>
</dbReference>
<dbReference type="Gene3D" id="1.10.10.10">
    <property type="entry name" value="Winged helix-like DNA-binding domain superfamily/Winged helix DNA-binding domain"/>
    <property type="match status" value="1"/>
</dbReference>